<dbReference type="PANTHER" id="PTHR11070:SF17">
    <property type="entry name" value="DNA HELICASE IV"/>
    <property type="match status" value="1"/>
</dbReference>
<keyword evidence="4 5" id="KW-0067">ATP-binding</keyword>
<dbReference type="SUPFAM" id="SSF52540">
    <property type="entry name" value="P-loop containing nucleoside triphosphate hydrolases"/>
    <property type="match status" value="1"/>
</dbReference>
<dbReference type="GO" id="GO:0016787">
    <property type="term" value="F:hydrolase activity"/>
    <property type="evidence" value="ECO:0007669"/>
    <property type="project" value="UniProtKB-UniRule"/>
</dbReference>
<dbReference type="InterPro" id="IPR014016">
    <property type="entry name" value="UvrD-like_ATP-bd"/>
</dbReference>
<dbReference type="PATRIC" id="fig|1423743.5.peg.2535"/>
<evidence type="ECO:0000313" key="7">
    <source>
        <dbReference type="EMBL" id="KRM09583.1"/>
    </source>
</evidence>
<keyword evidence="2 5" id="KW-0378">Hydrolase</keyword>
<organism evidence="7 8">
    <name type="scientific">Lentilactobacillus farraginis DSM 18382 = JCM 14108</name>
    <dbReference type="NCBI Taxonomy" id="1423743"/>
    <lineage>
        <taxon>Bacteria</taxon>
        <taxon>Bacillati</taxon>
        <taxon>Bacillota</taxon>
        <taxon>Bacilli</taxon>
        <taxon>Lactobacillales</taxon>
        <taxon>Lactobacillaceae</taxon>
        <taxon>Lentilactobacillus</taxon>
    </lineage>
</organism>
<dbReference type="GO" id="GO:0003677">
    <property type="term" value="F:DNA binding"/>
    <property type="evidence" value="ECO:0007669"/>
    <property type="project" value="InterPro"/>
</dbReference>
<feature type="domain" description="UvrD-like helicase ATP-binding" evidence="6">
    <location>
        <begin position="267"/>
        <end position="658"/>
    </location>
</feature>
<evidence type="ECO:0000256" key="2">
    <source>
        <dbReference type="ARBA" id="ARBA00022801"/>
    </source>
</evidence>
<protein>
    <submittedName>
        <fullName evidence="7">DNA helicase</fullName>
    </submittedName>
</protein>
<reference evidence="7 8" key="1">
    <citation type="journal article" date="2015" name="Genome Announc.">
        <title>Expanding the biotechnology potential of lactobacilli through comparative genomics of 213 strains and associated genera.</title>
        <authorList>
            <person name="Sun Z."/>
            <person name="Harris H.M."/>
            <person name="McCann A."/>
            <person name="Guo C."/>
            <person name="Argimon S."/>
            <person name="Zhang W."/>
            <person name="Yang X."/>
            <person name="Jeffery I.B."/>
            <person name="Cooney J.C."/>
            <person name="Kagawa T.F."/>
            <person name="Liu W."/>
            <person name="Song Y."/>
            <person name="Salvetti E."/>
            <person name="Wrobel A."/>
            <person name="Rasinkangas P."/>
            <person name="Parkhill J."/>
            <person name="Rea M.C."/>
            <person name="O'Sullivan O."/>
            <person name="Ritari J."/>
            <person name="Douillard F.P."/>
            <person name="Paul Ross R."/>
            <person name="Yang R."/>
            <person name="Briner A.E."/>
            <person name="Felis G.E."/>
            <person name="de Vos W.M."/>
            <person name="Barrangou R."/>
            <person name="Klaenhammer T.R."/>
            <person name="Caufield P.W."/>
            <person name="Cui Y."/>
            <person name="Zhang H."/>
            <person name="O'Toole P.W."/>
        </authorList>
    </citation>
    <scope>NUCLEOTIDE SEQUENCE [LARGE SCALE GENOMIC DNA]</scope>
    <source>
        <strain evidence="7 8">DSM 18382</strain>
    </source>
</reference>
<keyword evidence="8" id="KW-1185">Reference proteome</keyword>
<dbReference type="NCBIfam" id="NF041464">
    <property type="entry name" value="HelD_BACSU"/>
    <property type="match status" value="1"/>
</dbReference>
<sequence>MSKLRPFLTLKESCRKHLPATQFDRFKFENHIEISFNMIFIRRLAFITQCSNRLEEPFLENNEQQKEQQRVDEVISKISTKITSTENEYNRAHTETKKVQQTYSDNTSVNYFEVDDRIETSAELQQQRGLVSRLTENESILKRQLATMKDLKRSPYFGRIDIRDDDQTQDEKLYIGIASFENEDGEFLVYDWRAPISSIYYNGTLGKVAYETPMGEQQTTLTKKRQFQIVDGRIRNMFDTNETVGDEMLQTALGAQNDEYMQNIVATIQHEQNDIIRDTKSQLLVVQGVAGSGKTSAILQRIAFLLYHSRDTLEADQIILFSPNKLFSHYISEVLPSLGERNMRQVTFDEFIDNRLKGLNVQSLFERYETDGSLTSQQKAVREFKESADFMNKVENYCQSLTPSEIKFSDIIFNETVFFSKHEIAQIFASFPAAMSVPDRFLKTKNALIKRLKRRIITETKADWVNEEIDQLSEEKYHDLLGTKRLRDFQNEDDERFFIAKKIVTARLQVVYDAIFNNNFLDPYVQYAAFLKRVPLPADVKQSEWQHTIADFNQNIEFHSIKLDDCAPLLYLRDYICQSGQNNTMKYLFVDEMQDYSVAQLKYLKYAFPQTKWTLLGDSEQALFKDVEQPQQILHKLNDAFHVRHSRLISLMRSYRSTYPITTFAKSILPNGDDIEAFNRDGDIPELIVSPDTDDATDQVLKIIAEQRQKYATVAILTKNMAEAKLVYRLIHSQTGAVLLKDADRTLPKGILVLPIYLAKGLEFDSVIAWDTSETNYPDKGLLGTLYTIITRAMHHLTLISIGDVTPLISDESLKNSQIKIERTLKNKNV</sequence>
<dbReference type="InterPro" id="IPR048228">
    <property type="entry name" value="HelD_bacillota"/>
</dbReference>
<gene>
    <name evidence="7" type="ORF">FD41_GL002469</name>
</gene>
<evidence type="ECO:0000313" key="8">
    <source>
        <dbReference type="Proteomes" id="UP000051966"/>
    </source>
</evidence>
<dbReference type="GO" id="GO:0005524">
    <property type="term" value="F:ATP binding"/>
    <property type="evidence" value="ECO:0007669"/>
    <property type="project" value="UniProtKB-UniRule"/>
</dbReference>
<evidence type="ECO:0000259" key="6">
    <source>
        <dbReference type="PROSITE" id="PS51198"/>
    </source>
</evidence>
<dbReference type="PROSITE" id="PS51198">
    <property type="entry name" value="UVRD_HELICASE_ATP_BIND"/>
    <property type="match status" value="1"/>
</dbReference>
<evidence type="ECO:0000256" key="4">
    <source>
        <dbReference type="ARBA" id="ARBA00022840"/>
    </source>
</evidence>
<feature type="binding site" evidence="5">
    <location>
        <begin position="288"/>
        <end position="295"/>
    </location>
    <ligand>
        <name>ATP</name>
        <dbReference type="ChEBI" id="CHEBI:30616"/>
    </ligand>
</feature>
<dbReference type="Proteomes" id="UP000051966">
    <property type="component" value="Unassembled WGS sequence"/>
</dbReference>
<dbReference type="Pfam" id="PF13538">
    <property type="entry name" value="UvrD_C_2"/>
    <property type="match status" value="1"/>
</dbReference>
<comment type="caution">
    <text evidence="7">The sequence shown here is derived from an EMBL/GenBank/DDBJ whole genome shotgun (WGS) entry which is preliminary data.</text>
</comment>
<dbReference type="EMBL" id="AZFY01000042">
    <property type="protein sequence ID" value="KRM09583.1"/>
    <property type="molecule type" value="Genomic_DNA"/>
</dbReference>
<accession>A0A0R1VW24</accession>
<evidence type="ECO:0000256" key="5">
    <source>
        <dbReference type="PROSITE-ProRule" id="PRU00560"/>
    </source>
</evidence>
<evidence type="ECO:0000256" key="3">
    <source>
        <dbReference type="ARBA" id="ARBA00022806"/>
    </source>
</evidence>
<dbReference type="PANTHER" id="PTHR11070">
    <property type="entry name" value="UVRD / RECB / PCRA DNA HELICASE FAMILY MEMBER"/>
    <property type="match status" value="1"/>
</dbReference>
<dbReference type="Pfam" id="PF00580">
    <property type="entry name" value="UvrD-helicase"/>
    <property type="match status" value="1"/>
</dbReference>
<dbReference type="GO" id="GO:0000725">
    <property type="term" value="P:recombinational repair"/>
    <property type="evidence" value="ECO:0007669"/>
    <property type="project" value="TreeGrafter"/>
</dbReference>
<dbReference type="GO" id="GO:0005829">
    <property type="term" value="C:cytosol"/>
    <property type="evidence" value="ECO:0007669"/>
    <property type="project" value="TreeGrafter"/>
</dbReference>
<dbReference type="AlphaFoldDB" id="A0A0R1VW24"/>
<dbReference type="GO" id="GO:0043138">
    <property type="term" value="F:3'-5' DNA helicase activity"/>
    <property type="evidence" value="ECO:0007669"/>
    <property type="project" value="TreeGrafter"/>
</dbReference>
<dbReference type="InterPro" id="IPR027417">
    <property type="entry name" value="P-loop_NTPase"/>
</dbReference>
<dbReference type="InterPro" id="IPR027785">
    <property type="entry name" value="UvrD-like_helicase_C"/>
</dbReference>
<dbReference type="Gene3D" id="3.40.50.300">
    <property type="entry name" value="P-loop containing nucleotide triphosphate hydrolases"/>
    <property type="match status" value="2"/>
</dbReference>
<proteinExistence type="predicted"/>
<keyword evidence="3 5" id="KW-0347">Helicase</keyword>
<keyword evidence="1 5" id="KW-0547">Nucleotide-binding</keyword>
<name>A0A0R1VW24_9LACO</name>
<evidence type="ECO:0000256" key="1">
    <source>
        <dbReference type="ARBA" id="ARBA00022741"/>
    </source>
</evidence>
<dbReference type="InterPro" id="IPR000212">
    <property type="entry name" value="DNA_helicase_UvrD/REP"/>
</dbReference>